<dbReference type="PANTHER" id="PTHR10338">
    <property type="entry name" value="INTER-ALPHA-TRYPSIN INHIBITOR HEAVY CHAIN FAMILY MEMBER"/>
    <property type="match status" value="1"/>
</dbReference>
<reference evidence="4" key="2">
    <citation type="journal article" date="2013" name="Nat. Genet.">
        <title>The genome of the platyfish, Xiphophorus maculatus, provides insights into evolutionary adaptation and several complex traits.</title>
        <authorList>
            <person name="Schartl M."/>
            <person name="Walter R.B."/>
            <person name="Shen Y."/>
            <person name="Garcia T."/>
            <person name="Catchen J."/>
            <person name="Amores A."/>
            <person name="Braasch I."/>
            <person name="Chalopin D."/>
            <person name="Volff J.N."/>
            <person name="Lesch K.P."/>
            <person name="Bisazza A."/>
            <person name="Minx P."/>
            <person name="Hillier L."/>
            <person name="Wilson R.K."/>
            <person name="Fuerstenberg S."/>
            <person name="Boore J."/>
            <person name="Searle S."/>
            <person name="Postlethwait J.H."/>
            <person name="Warren W.C."/>
        </authorList>
    </citation>
    <scope>NUCLEOTIDE SEQUENCE [LARGE SCALE GENOMIC DNA]</scope>
    <source>
        <strain evidence="4">JP 163 A</strain>
    </source>
</reference>
<dbReference type="InterPro" id="IPR013694">
    <property type="entry name" value="VIT"/>
</dbReference>
<evidence type="ECO:0000256" key="1">
    <source>
        <dbReference type="SAM" id="Phobius"/>
    </source>
</evidence>
<dbReference type="AlphaFoldDB" id="A0A3B5QWS1"/>
<evidence type="ECO:0000313" key="3">
    <source>
        <dbReference type="Ensembl" id="ENSXMAP00000035649.1"/>
    </source>
</evidence>
<dbReference type="GeneTree" id="ENSGT00940000154554"/>
<dbReference type="Ensembl" id="ENSXMAT00000026062.1">
    <property type="protein sequence ID" value="ENSXMAP00000035649.1"/>
    <property type="gene ID" value="ENSXMAG00000017118.2"/>
</dbReference>
<keyword evidence="1" id="KW-1133">Transmembrane helix</keyword>
<sequence>YCDLYFCFVLHLSLNCIIIIIIIIMLSGFMQDDWDIYSFHINSTVSSRYATTVITSRVANRMDQSKEIAFHVQIPKNAFISKFRMMMDGEVFDGVVKTKERAQQQYTQAVLLGQSAGIVRYNSVGRTMEEFKTSVTVAAHKKVTFELTYEELLKRTHGKYELQIHARPMQPVKDFKVCSLSIITFPGNYSFLCMVFCILIFLTSRWMCTFMRKLGSDSLM</sequence>
<dbReference type="Proteomes" id="UP000002852">
    <property type="component" value="Unassembled WGS sequence"/>
</dbReference>
<feature type="transmembrane region" description="Helical" evidence="1">
    <location>
        <begin position="189"/>
        <end position="208"/>
    </location>
</feature>
<keyword evidence="1" id="KW-0812">Transmembrane</keyword>
<reference evidence="3" key="3">
    <citation type="submission" date="2025-08" db="UniProtKB">
        <authorList>
            <consortium name="Ensembl"/>
        </authorList>
    </citation>
    <scope>IDENTIFICATION</scope>
    <source>
        <strain evidence="3">JP 163 A</strain>
    </source>
</reference>
<dbReference type="InterPro" id="IPR050934">
    <property type="entry name" value="ITIH"/>
</dbReference>
<reference evidence="3" key="4">
    <citation type="submission" date="2025-09" db="UniProtKB">
        <authorList>
            <consortium name="Ensembl"/>
        </authorList>
    </citation>
    <scope>IDENTIFICATION</scope>
    <source>
        <strain evidence="3">JP 163 A</strain>
    </source>
</reference>
<dbReference type="Pfam" id="PF08487">
    <property type="entry name" value="VIT"/>
    <property type="match status" value="1"/>
</dbReference>
<dbReference type="PROSITE" id="PS51468">
    <property type="entry name" value="VIT"/>
    <property type="match status" value="1"/>
</dbReference>
<protein>
    <recommendedName>
        <fullName evidence="2">VIT domain-containing protein</fullName>
    </recommendedName>
</protein>
<feature type="domain" description="VIT" evidence="2">
    <location>
        <begin position="20"/>
        <end position="151"/>
    </location>
</feature>
<keyword evidence="1" id="KW-0472">Membrane</keyword>
<organism evidence="3 4">
    <name type="scientific">Xiphophorus maculatus</name>
    <name type="common">Southern platyfish</name>
    <name type="synonym">Platypoecilus maculatus</name>
    <dbReference type="NCBI Taxonomy" id="8083"/>
    <lineage>
        <taxon>Eukaryota</taxon>
        <taxon>Metazoa</taxon>
        <taxon>Chordata</taxon>
        <taxon>Craniata</taxon>
        <taxon>Vertebrata</taxon>
        <taxon>Euteleostomi</taxon>
        <taxon>Actinopterygii</taxon>
        <taxon>Neopterygii</taxon>
        <taxon>Teleostei</taxon>
        <taxon>Neoteleostei</taxon>
        <taxon>Acanthomorphata</taxon>
        <taxon>Ovalentaria</taxon>
        <taxon>Atherinomorphae</taxon>
        <taxon>Cyprinodontiformes</taxon>
        <taxon>Poeciliidae</taxon>
        <taxon>Poeciliinae</taxon>
        <taxon>Xiphophorus</taxon>
    </lineage>
</organism>
<dbReference type="PANTHER" id="PTHR10338:SF119">
    <property type="entry name" value="INTER-ALPHA-TRYPSIN INHIBITOR HEAVY CHAIN H4"/>
    <property type="match status" value="1"/>
</dbReference>
<proteinExistence type="predicted"/>
<keyword evidence="4" id="KW-1185">Reference proteome</keyword>
<evidence type="ECO:0000259" key="2">
    <source>
        <dbReference type="PROSITE" id="PS51468"/>
    </source>
</evidence>
<name>A0A3B5QWS1_XIPMA</name>
<evidence type="ECO:0000313" key="4">
    <source>
        <dbReference type="Proteomes" id="UP000002852"/>
    </source>
</evidence>
<reference evidence="4" key="1">
    <citation type="submission" date="2012-01" db="EMBL/GenBank/DDBJ databases">
        <authorList>
            <person name="Walter R."/>
            <person name="Schartl M."/>
            <person name="Warren W."/>
        </authorList>
    </citation>
    <scope>NUCLEOTIDE SEQUENCE [LARGE SCALE GENOMIC DNA]</scope>
    <source>
        <strain evidence="4">JP 163 A</strain>
    </source>
</reference>
<feature type="transmembrane region" description="Helical" evidence="1">
    <location>
        <begin position="7"/>
        <end position="30"/>
    </location>
</feature>
<accession>A0A3B5QWS1</accession>
<dbReference type="SMART" id="SM00609">
    <property type="entry name" value="VIT"/>
    <property type="match status" value="1"/>
</dbReference>